<evidence type="ECO:0000256" key="4">
    <source>
        <dbReference type="ARBA" id="ARBA00012381"/>
    </source>
</evidence>
<dbReference type="PANTHER" id="PTHR42904">
    <property type="entry name" value="NUDIX HYDROLASE, NUDC SUBFAMILY"/>
    <property type="match status" value="1"/>
</dbReference>
<evidence type="ECO:0000256" key="2">
    <source>
        <dbReference type="ARBA" id="ARBA00001947"/>
    </source>
</evidence>
<reference evidence="12 13" key="1">
    <citation type="journal article" date="2018" name="Mol. Ecol.">
        <title>The obligate alkalophilic soda-lake fungus Sodiomyces alkalinus has shifted to a protein diet.</title>
        <authorList>
            <person name="Grum-Grzhimaylo A.A."/>
            <person name="Falkoski D.L."/>
            <person name="van den Heuvel J."/>
            <person name="Valero-Jimenez C.A."/>
            <person name="Min B."/>
            <person name="Choi I.G."/>
            <person name="Lipzen A."/>
            <person name="Daum C.G."/>
            <person name="Aanen D.K."/>
            <person name="Tsang A."/>
            <person name="Henrissat B."/>
            <person name="Bilanenko E.N."/>
            <person name="de Vries R.P."/>
            <person name="van Kan J.A.L."/>
            <person name="Grigoriev I.V."/>
            <person name="Debets A.J.M."/>
        </authorList>
    </citation>
    <scope>NUCLEOTIDE SEQUENCE [LARGE SCALE GENOMIC DNA]</scope>
    <source>
        <strain evidence="12 13">F11</strain>
    </source>
</reference>
<evidence type="ECO:0000256" key="1">
    <source>
        <dbReference type="ARBA" id="ARBA00001946"/>
    </source>
</evidence>
<dbReference type="Pfam" id="PF09297">
    <property type="entry name" value="Zn_ribbon_NUD"/>
    <property type="match status" value="1"/>
</dbReference>
<evidence type="ECO:0000259" key="11">
    <source>
        <dbReference type="PROSITE" id="PS51462"/>
    </source>
</evidence>
<keyword evidence="8" id="KW-0520">NAD</keyword>
<dbReference type="GO" id="GO:0005777">
    <property type="term" value="C:peroxisome"/>
    <property type="evidence" value="ECO:0007669"/>
    <property type="project" value="TreeGrafter"/>
</dbReference>
<dbReference type="InterPro" id="IPR050241">
    <property type="entry name" value="NAD-cap_RNA_hydrolase_NudC"/>
</dbReference>
<feature type="region of interest" description="Disordered" evidence="10">
    <location>
        <begin position="1"/>
        <end position="21"/>
    </location>
</feature>
<dbReference type="STRING" id="1314773.A0A3N2PMV0"/>
<comment type="cofactor">
    <cofactor evidence="1">
        <name>Mg(2+)</name>
        <dbReference type="ChEBI" id="CHEBI:18420"/>
    </cofactor>
</comment>
<keyword evidence="13" id="KW-1185">Reference proteome</keyword>
<dbReference type="PROSITE" id="PS51462">
    <property type="entry name" value="NUDIX"/>
    <property type="match status" value="1"/>
</dbReference>
<dbReference type="GO" id="GO:0005829">
    <property type="term" value="C:cytosol"/>
    <property type="evidence" value="ECO:0007669"/>
    <property type="project" value="TreeGrafter"/>
</dbReference>
<dbReference type="Proteomes" id="UP000272025">
    <property type="component" value="Unassembled WGS sequence"/>
</dbReference>
<protein>
    <recommendedName>
        <fullName evidence="4">NAD(+) diphosphatase</fullName>
        <ecNumber evidence="4">3.6.1.22</ecNumber>
    </recommendedName>
</protein>
<gene>
    <name evidence="12" type="ORF">SODALDRAFT_328236</name>
</gene>
<dbReference type="GO" id="GO:0035529">
    <property type="term" value="F:NADH pyrophosphatase activity"/>
    <property type="evidence" value="ECO:0007669"/>
    <property type="project" value="TreeGrafter"/>
</dbReference>
<evidence type="ECO:0000256" key="8">
    <source>
        <dbReference type="ARBA" id="ARBA00023027"/>
    </source>
</evidence>
<comment type="cofactor">
    <cofactor evidence="2">
        <name>Zn(2+)</name>
        <dbReference type="ChEBI" id="CHEBI:29105"/>
    </cofactor>
</comment>
<dbReference type="Pfam" id="PF00293">
    <property type="entry name" value="NUDIX"/>
    <property type="match status" value="1"/>
</dbReference>
<evidence type="ECO:0000313" key="12">
    <source>
        <dbReference type="EMBL" id="ROT35847.1"/>
    </source>
</evidence>
<dbReference type="SUPFAM" id="SSF55811">
    <property type="entry name" value="Nudix"/>
    <property type="match status" value="1"/>
</dbReference>
<dbReference type="AlphaFoldDB" id="A0A3N2PMV0"/>
<comment type="catalytic activity">
    <reaction evidence="9">
        <text>a 5'-end NAD(+)-phospho-ribonucleoside in mRNA + H2O = a 5'-end phospho-adenosine-phospho-ribonucleoside in mRNA + beta-nicotinamide D-ribonucleotide + 2 H(+)</text>
        <dbReference type="Rhea" id="RHEA:60876"/>
        <dbReference type="Rhea" id="RHEA-COMP:15698"/>
        <dbReference type="Rhea" id="RHEA-COMP:15719"/>
        <dbReference type="ChEBI" id="CHEBI:14649"/>
        <dbReference type="ChEBI" id="CHEBI:15377"/>
        <dbReference type="ChEBI" id="CHEBI:15378"/>
        <dbReference type="ChEBI" id="CHEBI:144029"/>
        <dbReference type="ChEBI" id="CHEBI:144051"/>
    </reaction>
    <physiologicalReaction direction="left-to-right" evidence="9">
        <dbReference type="Rhea" id="RHEA:60877"/>
    </physiologicalReaction>
</comment>
<dbReference type="InterPro" id="IPR015797">
    <property type="entry name" value="NUDIX_hydrolase-like_dom_sf"/>
</dbReference>
<sequence length="444" mass="48278">MADKQQPGAPGPVILPGSTEPKLLVPIDHPESSLSRKFGRETVNYFSGGLNNRLSWLRTDYDFLRTAFQSPDARFMILKDLFPLVQKPHPSSEEGAKGPVAFALVSHRDIAAVTGSDPFGPSEEDLIKNFDSSETRPLVLFVGLLESKQSSFSWKDFKGSPVFAVDVTPRGSYAAAAQGFIDRQLQEENTFMTDRIQITHDAATAAMYGQARSTMDWNLRNQFCSSCGQRTLAGHAGYKRLCPPTDLAGSDTPQPRPDCPSRKGISNISFPRTDPTMIAAILSADGTRVLLGRQKRYPPYWYSTLAGFIEPGESIEDSVRREVFEESGVRVGRVVIHSSQPWPYPASLMIGAIGQALPGGETINLAHDPELEDARWVPLEEVREALVHGVSNLGDAAPSSYKEGGLRLPPHTAIANQLLTAVVNGFASEGLGSNAGSKWQNAAL</sequence>
<accession>A0A3N2PMV0</accession>
<dbReference type="EC" id="3.6.1.22" evidence="4"/>
<keyword evidence="6" id="KW-0378">Hydrolase</keyword>
<keyword evidence="7" id="KW-0460">Magnesium</keyword>
<name>A0A3N2PMV0_SODAK</name>
<dbReference type="OrthoDB" id="10249612at2759"/>
<evidence type="ECO:0000256" key="5">
    <source>
        <dbReference type="ARBA" id="ARBA00022723"/>
    </source>
</evidence>
<dbReference type="RefSeq" id="XP_028463653.1">
    <property type="nucleotide sequence ID" value="XM_028610639.1"/>
</dbReference>
<organism evidence="12 13">
    <name type="scientific">Sodiomyces alkalinus (strain CBS 110278 / VKM F-3762 / F11)</name>
    <name type="common">Alkaliphilic filamentous fungus</name>
    <dbReference type="NCBI Taxonomy" id="1314773"/>
    <lineage>
        <taxon>Eukaryota</taxon>
        <taxon>Fungi</taxon>
        <taxon>Dikarya</taxon>
        <taxon>Ascomycota</taxon>
        <taxon>Pezizomycotina</taxon>
        <taxon>Sordariomycetes</taxon>
        <taxon>Hypocreomycetidae</taxon>
        <taxon>Glomerellales</taxon>
        <taxon>Plectosphaerellaceae</taxon>
        <taxon>Sodiomyces</taxon>
    </lineage>
</organism>
<evidence type="ECO:0000313" key="13">
    <source>
        <dbReference type="Proteomes" id="UP000272025"/>
    </source>
</evidence>
<evidence type="ECO:0000256" key="9">
    <source>
        <dbReference type="ARBA" id="ARBA00023679"/>
    </source>
</evidence>
<proteinExistence type="inferred from homology"/>
<dbReference type="GeneID" id="39579117"/>
<dbReference type="Gene3D" id="3.90.79.20">
    <property type="match status" value="1"/>
</dbReference>
<dbReference type="InterPro" id="IPR000086">
    <property type="entry name" value="NUDIX_hydrolase_dom"/>
</dbReference>
<dbReference type="GO" id="GO:0046872">
    <property type="term" value="F:metal ion binding"/>
    <property type="evidence" value="ECO:0007669"/>
    <property type="project" value="UniProtKB-KW"/>
</dbReference>
<evidence type="ECO:0000256" key="3">
    <source>
        <dbReference type="ARBA" id="ARBA00009595"/>
    </source>
</evidence>
<dbReference type="PANTHER" id="PTHR42904:SF6">
    <property type="entry name" value="NAD-CAPPED RNA HYDROLASE NUDT12"/>
    <property type="match status" value="1"/>
</dbReference>
<feature type="domain" description="Nudix hydrolase" evidence="11">
    <location>
        <begin position="271"/>
        <end position="402"/>
    </location>
</feature>
<evidence type="ECO:0000256" key="10">
    <source>
        <dbReference type="SAM" id="MobiDB-lite"/>
    </source>
</evidence>
<dbReference type="EMBL" id="ML119060">
    <property type="protein sequence ID" value="ROT35847.1"/>
    <property type="molecule type" value="Genomic_DNA"/>
</dbReference>
<evidence type="ECO:0000256" key="7">
    <source>
        <dbReference type="ARBA" id="ARBA00022842"/>
    </source>
</evidence>
<dbReference type="InterPro" id="IPR049734">
    <property type="entry name" value="NudC-like_C"/>
</dbReference>
<dbReference type="GO" id="GO:0019677">
    <property type="term" value="P:NAD+ catabolic process"/>
    <property type="evidence" value="ECO:0007669"/>
    <property type="project" value="TreeGrafter"/>
</dbReference>
<dbReference type="InterPro" id="IPR015376">
    <property type="entry name" value="Znr_NADH_PPase"/>
</dbReference>
<comment type="similarity">
    <text evidence="3">Belongs to the Nudix hydrolase family. NudC subfamily.</text>
</comment>
<dbReference type="FunFam" id="3.90.79.10:FF:000042">
    <property type="entry name" value="Probable NADH pyrophosphatase"/>
    <property type="match status" value="1"/>
</dbReference>
<feature type="region of interest" description="Disordered" evidence="10">
    <location>
        <begin position="245"/>
        <end position="270"/>
    </location>
</feature>
<evidence type="ECO:0000256" key="6">
    <source>
        <dbReference type="ARBA" id="ARBA00022801"/>
    </source>
</evidence>
<dbReference type="GO" id="GO:0006742">
    <property type="term" value="P:NADP+ catabolic process"/>
    <property type="evidence" value="ECO:0007669"/>
    <property type="project" value="TreeGrafter"/>
</dbReference>
<dbReference type="CDD" id="cd03429">
    <property type="entry name" value="NUDIX_NADH_pyrophosphatase_Nudt13"/>
    <property type="match status" value="1"/>
</dbReference>
<dbReference type="Gene3D" id="3.90.79.10">
    <property type="entry name" value="Nucleoside Triphosphate Pyrophosphohydrolase"/>
    <property type="match status" value="1"/>
</dbReference>
<keyword evidence="5" id="KW-0479">Metal-binding</keyword>